<accession>A0A7C4AIH8</accession>
<sequence length="204" mass="22853">MEPSIKLTFKRKFIAGLIVTVPVAISIFILIQFFKIIDGFLGPVYEYIFGKHIAGLGFITALIIVFLVGVISTNVFGKKLLDQIEKLLFLKIPVFKSFYSALKQLVDAFSPGDKTSFQRFVIVEYPRKGSFVFGFQTKECILRNNSSEKKLIAVYIPTNNLYLGEVVLFDEEGVIHTEIPVQEGIKIILSGGIAAPQTIEVKNR</sequence>
<gene>
    <name evidence="2" type="ORF">ENV75_00335</name>
</gene>
<keyword evidence="1" id="KW-0472">Membrane</keyword>
<feature type="transmembrane region" description="Helical" evidence="1">
    <location>
        <begin position="12"/>
        <end position="33"/>
    </location>
</feature>
<keyword evidence="1" id="KW-1133">Transmembrane helix</keyword>
<organism evidence="2">
    <name type="scientific">Thermodesulfovibrio aggregans</name>
    <dbReference type="NCBI Taxonomy" id="86166"/>
    <lineage>
        <taxon>Bacteria</taxon>
        <taxon>Pseudomonadati</taxon>
        <taxon>Nitrospirota</taxon>
        <taxon>Thermodesulfovibrionia</taxon>
        <taxon>Thermodesulfovibrionales</taxon>
        <taxon>Thermodesulfovibrionaceae</taxon>
        <taxon>Thermodesulfovibrio</taxon>
    </lineage>
</organism>
<dbReference type="PANTHER" id="PTHR31876">
    <property type="entry name" value="COV-LIKE PROTEIN 1"/>
    <property type="match status" value="1"/>
</dbReference>
<name>A0A7C4AIH8_9BACT</name>
<proteinExistence type="predicted"/>
<dbReference type="EMBL" id="DTHO01000003">
    <property type="protein sequence ID" value="HGG98896.1"/>
    <property type="molecule type" value="Genomic_DNA"/>
</dbReference>
<dbReference type="PANTHER" id="PTHR31876:SF26">
    <property type="entry name" value="PROTEIN LIKE COV 2"/>
    <property type="match status" value="1"/>
</dbReference>
<keyword evidence="1" id="KW-0812">Transmembrane</keyword>
<protein>
    <submittedName>
        <fullName evidence="2">DUF502 domain-containing protein</fullName>
    </submittedName>
</protein>
<dbReference type="AlphaFoldDB" id="A0A7C4AIH8"/>
<dbReference type="Pfam" id="PF04367">
    <property type="entry name" value="DUF502"/>
    <property type="match status" value="1"/>
</dbReference>
<dbReference type="InterPro" id="IPR007462">
    <property type="entry name" value="COV1-like"/>
</dbReference>
<comment type="caution">
    <text evidence="2">The sequence shown here is derived from an EMBL/GenBank/DDBJ whole genome shotgun (WGS) entry which is preliminary data.</text>
</comment>
<reference evidence="2" key="1">
    <citation type="journal article" date="2020" name="mSystems">
        <title>Genome- and Community-Level Interaction Insights into Carbon Utilization and Element Cycling Functions of Hydrothermarchaeota in Hydrothermal Sediment.</title>
        <authorList>
            <person name="Zhou Z."/>
            <person name="Liu Y."/>
            <person name="Xu W."/>
            <person name="Pan J."/>
            <person name="Luo Z.H."/>
            <person name="Li M."/>
        </authorList>
    </citation>
    <scope>NUCLEOTIDE SEQUENCE [LARGE SCALE GENOMIC DNA]</scope>
    <source>
        <strain evidence="2">SpSt-788</strain>
    </source>
</reference>
<feature type="transmembrane region" description="Helical" evidence="1">
    <location>
        <begin position="53"/>
        <end position="76"/>
    </location>
</feature>
<evidence type="ECO:0000256" key="1">
    <source>
        <dbReference type="SAM" id="Phobius"/>
    </source>
</evidence>
<evidence type="ECO:0000313" key="2">
    <source>
        <dbReference type="EMBL" id="HGG98896.1"/>
    </source>
</evidence>